<organism evidence="7 8">
    <name type="scientific">Micromonospora echinofusca</name>
    <dbReference type="NCBI Taxonomy" id="47858"/>
    <lineage>
        <taxon>Bacteria</taxon>
        <taxon>Bacillati</taxon>
        <taxon>Actinomycetota</taxon>
        <taxon>Actinomycetes</taxon>
        <taxon>Micromonosporales</taxon>
        <taxon>Micromonosporaceae</taxon>
        <taxon>Micromonospora</taxon>
    </lineage>
</organism>
<dbReference type="RefSeq" id="WP_208812392.1">
    <property type="nucleotide sequence ID" value="NZ_WVUH01000043.1"/>
</dbReference>
<feature type="region of interest" description="C-terminal hotdog fold" evidence="4">
    <location>
        <begin position="1583"/>
        <end position="1717"/>
    </location>
</feature>
<dbReference type="Gene3D" id="3.40.47.10">
    <property type="match status" value="1"/>
</dbReference>
<evidence type="ECO:0000256" key="4">
    <source>
        <dbReference type="PROSITE-ProRule" id="PRU01363"/>
    </source>
</evidence>
<dbReference type="Pfam" id="PF08659">
    <property type="entry name" value="KR"/>
    <property type="match status" value="1"/>
</dbReference>
<feature type="domain" description="Ketosynthase family 3 (KS3)" evidence="5">
    <location>
        <begin position="3"/>
        <end position="463"/>
    </location>
</feature>
<dbReference type="SUPFAM" id="SSF47336">
    <property type="entry name" value="ACP-like"/>
    <property type="match status" value="1"/>
</dbReference>
<accession>A0ABS3VN60</accession>
<dbReference type="CDD" id="cd00833">
    <property type="entry name" value="PKS"/>
    <property type="match status" value="1"/>
</dbReference>
<dbReference type="InterPro" id="IPR014030">
    <property type="entry name" value="Ketoacyl_synth_N"/>
</dbReference>
<dbReference type="Gene3D" id="1.10.1200.10">
    <property type="entry name" value="ACP-like"/>
    <property type="match status" value="1"/>
</dbReference>
<dbReference type="InterPro" id="IPR013968">
    <property type="entry name" value="PKS_KR"/>
</dbReference>
<dbReference type="Pfam" id="PF21089">
    <property type="entry name" value="PKS_DH_N"/>
    <property type="match status" value="1"/>
</dbReference>
<dbReference type="SUPFAM" id="SSF52151">
    <property type="entry name" value="FabD/lysophospholipase-like"/>
    <property type="match status" value="1"/>
</dbReference>
<dbReference type="SMART" id="SM00827">
    <property type="entry name" value="PKS_AT"/>
    <property type="match status" value="1"/>
</dbReference>
<dbReference type="Pfam" id="PF14765">
    <property type="entry name" value="PS-DH"/>
    <property type="match status" value="1"/>
</dbReference>
<evidence type="ECO:0000313" key="7">
    <source>
        <dbReference type="EMBL" id="MBO4205932.1"/>
    </source>
</evidence>
<feature type="domain" description="PKS/mFAS DH" evidence="6">
    <location>
        <begin position="1441"/>
        <end position="1717"/>
    </location>
</feature>
<dbReference type="InterPro" id="IPR050091">
    <property type="entry name" value="PKS_NRPS_Biosynth_Enz"/>
</dbReference>
<dbReference type="Pfam" id="PF00698">
    <property type="entry name" value="Acyl_transf_1"/>
    <property type="match status" value="1"/>
</dbReference>
<dbReference type="InterPro" id="IPR020807">
    <property type="entry name" value="PKS_DH"/>
</dbReference>
<dbReference type="InterPro" id="IPR016039">
    <property type="entry name" value="Thiolase-like"/>
</dbReference>
<dbReference type="InterPro" id="IPR057326">
    <property type="entry name" value="KR_dom"/>
</dbReference>
<evidence type="ECO:0000256" key="3">
    <source>
        <dbReference type="ARBA" id="ARBA00022679"/>
    </source>
</evidence>
<dbReference type="InterPro" id="IPR016035">
    <property type="entry name" value="Acyl_Trfase/lysoPLipase"/>
</dbReference>
<dbReference type="Gene3D" id="3.40.50.720">
    <property type="entry name" value="NAD(P)-binding Rossmann-like Domain"/>
    <property type="match status" value="1"/>
</dbReference>
<evidence type="ECO:0000313" key="8">
    <source>
        <dbReference type="Proteomes" id="UP000823521"/>
    </source>
</evidence>
<evidence type="ECO:0000259" key="6">
    <source>
        <dbReference type="PROSITE" id="PS52019"/>
    </source>
</evidence>
<gene>
    <name evidence="7" type="ORF">GSF22_07920</name>
</gene>
<name>A0ABS3VN60_MICEH</name>
<dbReference type="InterPro" id="IPR036736">
    <property type="entry name" value="ACP-like_sf"/>
</dbReference>
<dbReference type="InterPro" id="IPR049552">
    <property type="entry name" value="PKS_DH_N"/>
</dbReference>
<dbReference type="EMBL" id="WVUH01000043">
    <property type="protein sequence ID" value="MBO4205932.1"/>
    <property type="molecule type" value="Genomic_DNA"/>
</dbReference>
<feature type="active site" description="Proton donor; for dehydratase activity" evidence="4">
    <location>
        <position position="1639"/>
    </location>
</feature>
<keyword evidence="8" id="KW-1185">Reference proteome</keyword>
<dbReference type="PANTHER" id="PTHR43775">
    <property type="entry name" value="FATTY ACID SYNTHASE"/>
    <property type="match status" value="1"/>
</dbReference>
<keyword evidence="2" id="KW-0597">Phosphoprotein</keyword>
<dbReference type="InterPro" id="IPR036291">
    <property type="entry name" value="NAD(P)-bd_dom_sf"/>
</dbReference>
<dbReference type="Proteomes" id="UP000823521">
    <property type="component" value="Unassembled WGS sequence"/>
</dbReference>
<dbReference type="InterPro" id="IPR001227">
    <property type="entry name" value="Ac_transferase_dom_sf"/>
</dbReference>
<dbReference type="InterPro" id="IPR020841">
    <property type="entry name" value="PKS_Beta-ketoAc_synthase_dom"/>
</dbReference>
<proteinExistence type="predicted"/>
<sequence length="1886" mass="196643">MNTEPIAVVGIACRYPDATGPDELWQTVLGRRRGFRLLPEQRLGVGYRGDRDDPDVTYVTHAGLLRDWTFDRERFGIPGPLYRSADHSHWLALATAADVLADAGLHADDLDRDGVDRDRVGVVIGNSLTGEFSRSWTVRARLPFLRSAAALAMDRAGVDDDRAALALAELEHLVRSTFAEPNDETLAGSLSNTIAGRICNHFDFHGTGYTVDGACSSSLLAVMTACRALRDGELDLAIAGGVDLSLDPLELVGFARVGALAVDEMRVYDADPTGFLPGEGCGMVALMRAEQADRLGLRSYARIVGWGTSSDGSGGLTRPAAHGQVKALRRAYAMAGLDPTTVGLVEGHGTGTAVGDRVELETLREVLTGPGRATPAALGSIKANIGHTKAAAGVAGLIKAALAVHHRVLPPTTGCDSPHGLLRDGGSPVQVLAEPREWTGPDTVAAVSSMGFGGINSHVVLAGADPGRPVAPAATLARLAAPLPDHDIVLLGAADRAELDQRLAALAEQAARLSRAELHDLAVTCHTLAGDDAYRAALIAARPTQLAEAAGRARDLLADLAGPLALDERAGAVVAHGPAARVGLLFPGQAAPVRADLPDWARRLDVPAFPDGLVVRDGEVATEQAQPAVVRSSLAGVAWLDALGCRPVAATGHSLGEISALVWAGALSAADGLALAAARGRLMAEHGLPGSTMASLATDVGQTRQLIGDAAVVVAGRNGLRQTTIAGHVDEVRAVLARAAADGVAGRQLPVSHGFHSPAMDPVGEPLRAALRELTWREPVRSVVSTTTGAPLPAGTDLADLLVDQLTRPVEFLAAVTHLAAGCDLLVEVGPGTILAGLAADCGVTLPTVSLDCGGPQRRHAWVTAVLAATGAGDPAPFFAGRPARSMLPGQPVALLENQCETLPSVALPAGDRLCSARESALAPVAGTDSPAGVAAGSDPLGALRRHLSRVLELPLDGIRPDASLLGDLHLNSLQVVQTFAELAGSLGKVPGQPPAELAGATVGRAAELLADLPDAAGESDTVEGVRPDVRVFAHSWVPYRPGPARTPVSWQVHAPDGHWLPDVAAEAPANGPRIRHGLAVVLPDVAADTTAPPGDTATRIAGLMALIGAEQPDRLLVVHHDHPAAAALARSAVAEIPGCAATVVDVPPGQRLTDLGVADHRGYLELRMDPQGGILRSQTMVRPVAGAEPLPLSAGDVVLVTGGVTGITASSAAVLAEEAGAVLVVFGRSSADDPRVRAGLAQLAERVPAHYVSCDVTDPQAVPAALAAAAVHGPVAALVHGAGVNEPRRMSDVDGDGLRRTLAPKVDGLRHLLDAAGDRLKLVLAYGSIIGRCGLAGQPEYCLANDWMRIEVERWAQRHPGCRAHVLEWSVWADRGMGVRLGALDGLRRQGVTPIDPERGEAVLRDLLADPGTPVTVLVTSRFPATPALATPTVAPTGTLRFAEERHDLLPSVEVVLESSLTVGSDPYLADHRLDGTAVFPAVLGMEAMAQATATLRGTREVWSLRDAAFTAPITVPERAARTLRTAALGAAHDPDEVEVVLRDDSDGFAGTRFRATVAPAGEPPAPVGARTPVSALDRPHAFYGPVLFHEGRFQRLTSYEWLSAFAVRAWVDADPAARWFSEFHGQELLLGDPGVLDASIHVLLACVPHRRALPVAVERFTAWRPVDGPVLVSATERSHTADEYVFDVDLHDPDGRPVATWTGLHLRAVGPHRNDPLPFAAMGPSLARRLIECEVADDIDIWSLPGATATPARTVPGWSGPVATYRTGWGVIGARAPRPVAFDWRLSGPSMGETDPAPDRLALDIADKTGEPVEVAVLRVQVAEAALRRLPKRPATQPLRLDQVVEPGLVVVRSNGTQVLVARVAVAGGPAPVTVAVAIDGGQR</sequence>
<dbReference type="InterPro" id="IPR049551">
    <property type="entry name" value="PKS_DH_C"/>
</dbReference>
<keyword evidence="1" id="KW-0596">Phosphopantetheine</keyword>
<dbReference type="PROSITE" id="PS52004">
    <property type="entry name" value="KS3_2"/>
    <property type="match status" value="1"/>
</dbReference>
<dbReference type="SMART" id="SM00822">
    <property type="entry name" value="PKS_KR"/>
    <property type="match status" value="1"/>
</dbReference>
<dbReference type="Gene3D" id="3.10.129.110">
    <property type="entry name" value="Polyketide synthase dehydratase"/>
    <property type="match status" value="1"/>
</dbReference>
<dbReference type="InterPro" id="IPR016036">
    <property type="entry name" value="Malonyl_transacylase_ACP-bd"/>
</dbReference>
<dbReference type="SUPFAM" id="SSF53901">
    <property type="entry name" value="Thiolase-like"/>
    <property type="match status" value="1"/>
</dbReference>
<dbReference type="Gene3D" id="3.40.366.10">
    <property type="entry name" value="Malonyl-Coenzyme A Acyl Carrier Protein, domain 2"/>
    <property type="match status" value="1"/>
</dbReference>
<evidence type="ECO:0000256" key="1">
    <source>
        <dbReference type="ARBA" id="ARBA00022450"/>
    </source>
</evidence>
<dbReference type="PROSITE" id="PS52019">
    <property type="entry name" value="PKS_MFAS_DH"/>
    <property type="match status" value="1"/>
</dbReference>
<dbReference type="SUPFAM" id="SSF55048">
    <property type="entry name" value="Probable ACP-binding domain of malonyl-CoA ACP transacylase"/>
    <property type="match status" value="1"/>
</dbReference>
<dbReference type="InterPro" id="IPR042104">
    <property type="entry name" value="PKS_dehydratase_sf"/>
</dbReference>
<dbReference type="Pfam" id="PF00109">
    <property type="entry name" value="ketoacyl-synt"/>
    <property type="match status" value="1"/>
</dbReference>
<keyword evidence="3" id="KW-0808">Transferase</keyword>
<feature type="region of interest" description="N-terminal hotdog fold" evidence="4">
    <location>
        <begin position="1441"/>
        <end position="1566"/>
    </location>
</feature>
<dbReference type="SMART" id="SM00826">
    <property type="entry name" value="PKS_DH"/>
    <property type="match status" value="1"/>
</dbReference>
<comment type="caution">
    <text evidence="7">The sequence shown here is derived from an EMBL/GenBank/DDBJ whole genome shotgun (WGS) entry which is preliminary data.</text>
</comment>
<dbReference type="SUPFAM" id="SSF51735">
    <property type="entry name" value="NAD(P)-binding Rossmann-fold domains"/>
    <property type="match status" value="1"/>
</dbReference>
<dbReference type="InterPro" id="IPR014031">
    <property type="entry name" value="Ketoacyl_synth_C"/>
</dbReference>
<dbReference type="InterPro" id="IPR014043">
    <property type="entry name" value="Acyl_transferase_dom"/>
</dbReference>
<feature type="active site" description="Proton acceptor; for dehydratase activity" evidence="4">
    <location>
        <position position="1473"/>
    </location>
</feature>
<dbReference type="SMART" id="SM00825">
    <property type="entry name" value="PKS_KS"/>
    <property type="match status" value="1"/>
</dbReference>
<protein>
    <submittedName>
        <fullName evidence="7">SDR family NAD(P)-dependent oxidoreductase</fullName>
    </submittedName>
</protein>
<reference evidence="7 8" key="1">
    <citation type="submission" date="2019-12" db="EMBL/GenBank/DDBJ databases">
        <title>Whole genome sequencing of endophytic Actinobacterium Micromonospora sp. MPMI6T.</title>
        <authorList>
            <person name="Evv R."/>
            <person name="Podile A.R."/>
        </authorList>
    </citation>
    <scope>NUCLEOTIDE SEQUENCE [LARGE SCALE GENOMIC DNA]</scope>
    <source>
        <strain evidence="7 8">MPMI6</strain>
    </source>
</reference>
<evidence type="ECO:0000256" key="2">
    <source>
        <dbReference type="ARBA" id="ARBA00022553"/>
    </source>
</evidence>
<dbReference type="InterPro" id="IPR049900">
    <property type="entry name" value="PKS_mFAS_DH"/>
</dbReference>
<dbReference type="PANTHER" id="PTHR43775:SF37">
    <property type="entry name" value="SI:DKEY-61P9.11"/>
    <property type="match status" value="1"/>
</dbReference>
<evidence type="ECO:0000259" key="5">
    <source>
        <dbReference type="PROSITE" id="PS52004"/>
    </source>
</evidence>
<dbReference type="Pfam" id="PF02801">
    <property type="entry name" value="Ketoacyl-synt_C"/>
    <property type="match status" value="1"/>
</dbReference>